<dbReference type="RefSeq" id="WP_279675212.1">
    <property type="nucleotide sequence ID" value="NZ_CP122566.1"/>
</dbReference>
<accession>A0AAJ6AQI3</accession>
<gene>
    <name evidence="1" type="ORF">QDX21_04080</name>
</gene>
<keyword evidence="2" id="KW-1185">Reference proteome</keyword>
<protein>
    <submittedName>
        <fullName evidence="1">Uncharacterized protein</fullName>
    </submittedName>
</protein>
<evidence type="ECO:0000313" key="1">
    <source>
        <dbReference type="EMBL" id="WGH93984.1"/>
    </source>
</evidence>
<reference evidence="1 2" key="1">
    <citation type="submission" date="2023-03" db="EMBL/GenBank/DDBJ databases">
        <title>Complete genome sequences of several Auritidibacter ignavus strains isolated from ear infections.</title>
        <authorList>
            <person name="Baehr T."/>
            <person name="Baumhoegger A.M."/>
        </authorList>
    </citation>
    <scope>NUCLEOTIDE SEQUENCE [LARGE SCALE GENOMIC DNA]</scope>
    <source>
        <strain evidence="1 2">BABAE-6</strain>
    </source>
</reference>
<organism evidence="1 2">
    <name type="scientific">Auritidibacter ignavus</name>
    <dbReference type="NCBI Taxonomy" id="678932"/>
    <lineage>
        <taxon>Bacteria</taxon>
        <taxon>Bacillati</taxon>
        <taxon>Actinomycetota</taxon>
        <taxon>Actinomycetes</taxon>
        <taxon>Micrococcales</taxon>
        <taxon>Micrococcaceae</taxon>
        <taxon>Auritidibacter</taxon>
    </lineage>
</organism>
<name>A0AAJ6AQI3_9MICC</name>
<evidence type="ECO:0000313" key="2">
    <source>
        <dbReference type="Proteomes" id="UP001224674"/>
    </source>
</evidence>
<dbReference type="EMBL" id="CP122566">
    <property type="protein sequence ID" value="WGH93984.1"/>
    <property type="molecule type" value="Genomic_DNA"/>
</dbReference>
<sequence>MDKTSMFALDPHDHAHLADLDGVDCPRQQRPSTLLLAAGGAGVDGFLTTLDGLCEKSLHFAPKVIPTVLYRPFNRRIMPILGKFRWLHRPCSREFSAFFELKTPGFGCGGSEVG</sequence>
<dbReference type="Proteomes" id="UP001224674">
    <property type="component" value="Chromosome"/>
</dbReference>
<proteinExistence type="predicted"/>
<dbReference type="AlphaFoldDB" id="A0AAJ6AQI3"/>